<evidence type="ECO:0000259" key="2">
    <source>
        <dbReference type="Pfam" id="PF13472"/>
    </source>
</evidence>
<dbReference type="RefSeq" id="WP_016484029.1">
    <property type="nucleotide sequence ID" value="NC_021487.1"/>
</dbReference>
<reference evidence="4" key="1">
    <citation type="submission" date="2013-03" db="EMBL/GenBank/DDBJ databases">
        <title>Genome sequence of Chthonomonas calidirosea, the first sequenced genome from the Armatimonadetes phylum (formally candidate division OP10).</title>
        <authorList>
            <person name="Lee K.C.Y."/>
            <person name="Morgan X.C."/>
            <person name="Dunfield P.F."/>
            <person name="Tamas I."/>
            <person name="Houghton K.M."/>
            <person name="Vyssotski M."/>
            <person name="Ryan J.L.J."/>
            <person name="Lagutin K."/>
            <person name="McDonald I.R."/>
            <person name="Stott M.B."/>
        </authorList>
    </citation>
    <scope>NUCLEOTIDE SEQUENCE [LARGE SCALE GENOMIC DNA]</scope>
    <source>
        <strain evidence="4">DSM 23976 / ICMP 18418 / T49</strain>
    </source>
</reference>
<dbReference type="PANTHER" id="PTHR30383:SF5">
    <property type="entry name" value="SGNH HYDROLASE-TYPE ESTERASE DOMAIN-CONTAINING PROTEIN"/>
    <property type="match status" value="1"/>
</dbReference>
<dbReference type="InterPro" id="IPR051532">
    <property type="entry name" value="Ester_Hydrolysis_Enzymes"/>
</dbReference>
<dbReference type="InterPro" id="IPR036514">
    <property type="entry name" value="SGNH_hydro_sf"/>
</dbReference>
<dbReference type="PANTHER" id="PTHR30383">
    <property type="entry name" value="THIOESTERASE 1/PROTEASE 1/LYSOPHOSPHOLIPASE L1"/>
    <property type="match status" value="1"/>
</dbReference>
<gene>
    <name evidence="3" type="ORF">CCALI_02732</name>
</gene>
<dbReference type="KEGG" id="ccz:CCALI_02732"/>
<dbReference type="Gene3D" id="3.40.50.1110">
    <property type="entry name" value="SGNH hydrolase"/>
    <property type="match status" value="1"/>
</dbReference>
<dbReference type="CDD" id="cd01834">
    <property type="entry name" value="SGNH_hydrolase_like_2"/>
    <property type="match status" value="1"/>
</dbReference>
<dbReference type="HOGENOM" id="CLU_032210_0_0_0"/>
<keyword evidence="1" id="KW-0732">Signal</keyword>
<protein>
    <submittedName>
        <fullName evidence="3">Lysophospholipase L1 and related esterases</fullName>
    </submittedName>
</protein>
<organism evidence="3 4">
    <name type="scientific">Chthonomonas calidirosea (strain DSM 23976 / ICMP 18418 / T49)</name>
    <dbReference type="NCBI Taxonomy" id="1303518"/>
    <lineage>
        <taxon>Bacteria</taxon>
        <taxon>Bacillati</taxon>
        <taxon>Armatimonadota</taxon>
        <taxon>Chthonomonadia</taxon>
        <taxon>Chthonomonadales</taxon>
        <taxon>Chthonomonadaceae</taxon>
        <taxon>Chthonomonas</taxon>
    </lineage>
</organism>
<dbReference type="STRING" id="454171.CP488_01356"/>
<keyword evidence="4" id="KW-1185">Reference proteome</keyword>
<dbReference type="Proteomes" id="UP000014227">
    <property type="component" value="Chromosome I"/>
</dbReference>
<dbReference type="GO" id="GO:0004622">
    <property type="term" value="F:phosphatidylcholine lysophospholipase activity"/>
    <property type="evidence" value="ECO:0007669"/>
    <property type="project" value="TreeGrafter"/>
</dbReference>
<feature type="domain" description="SGNH hydrolase-type esterase" evidence="2">
    <location>
        <begin position="42"/>
        <end position="228"/>
    </location>
</feature>
<sequence length="436" mass="47887">MRFLSHLHNMAIVGLLCAFLPAIARADKPTPFYLHNGDRVVFYGDSITEQRRYTTYIETYCVAHFPKEHFTFINSGWGGDRVTGGGGGPIDLRLKRDVLAYKPTVVTICLGMNDAGYRPFSPQLYQTFIQGYRHIIETLEKNLPGVRITLLTAPAYDDVTRPPNFPGGYNSVLTAFNEGVKELAREYHLVLADTNAPLVSLLARAIVADPKLALTIIPDRVHPDYSGHLIMASAVLLAWNAPSTVADVEIDANSGQLTHAENTHITHLQTTNGTVSFDETDNSLPWPFDRDPNKNPATLLALSCSDVENELNRYQLKVTGLTAAAYTLKVDGQNVAQLTPQELAQGIDLAALPMLPTCAQAQKVLDLANRHVALHFQRWRVVQVPNANGLEVPPAIHQQMDALDSQEAEVVAQERLAALPTTHHVELVPSTTSPSP</sequence>
<dbReference type="Pfam" id="PF13472">
    <property type="entry name" value="Lipase_GDSL_2"/>
    <property type="match status" value="1"/>
</dbReference>
<evidence type="ECO:0000313" key="3">
    <source>
        <dbReference type="EMBL" id="CCW36521.1"/>
    </source>
</evidence>
<name>S0EX80_CHTCT</name>
<dbReference type="SUPFAM" id="SSF52266">
    <property type="entry name" value="SGNH hydrolase"/>
    <property type="match status" value="1"/>
</dbReference>
<dbReference type="EMBL" id="HF951689">
    <property type="protein sequence ID" value="CCW36521.1"/>
    <property type="molecule type" value="Genomic_DNA"/>
</dbReference>
<dbReference type="eggNOG" id="COG2755">
    <property type="taxonomic scope" value="Bacteria"/>
</dbReference>
<accession>S0EX80</accession>
<proteinExistence type="predicted"/>
<evidence type="ECO:0000313" key="4">
    <source>
        <dbReference type="Proteomes" id="UP000014227"/>
    </source>
</evidence>
<evidence type="ECO:0000256" key="1">
    <source>
        <dbReference type="SAM" id="SignalP"/>
    </source>
</evidence>
<dbReference type="AlphaFoldDB" id="S0EX80"/>
<dbReference type="PATRIC" id="fig|1303518.3.peg.2836"/>
<dbReference type="InParanoid" id="S0EX80"/>
<dbReference type="OrthoDB" id="9774205at2"/>
<dbReference type="InterPro" id="IPR013830">
    <property type="entry name" value="SGNH_hydro"/>
</dbReference>
<feature type="signal peptide" evidence="1">
    <location>
        <begin position="1"/>
        <end position="26"/>
    </location>
</feature>
<feature type="chain" id="PRO_5004496549" evidence="1">
    <location>
        <begin position="27"/>
        <end position="436"/>
    </location>
</feature>